<comment type="caution">
    <text evidence="5">The sequence shown here is derived from an EMBL/GenBank/DDBJ whole genome shotgun (WGS) entry which is preliminary data.</text>
</comment>
<dbReference type="PANTHER" id="PTHR33744">
    <property type="entry name" value="CARBOHYDRATE DIACID REGULATOR"/>
    <property type="match status" value="1"/>
</dbReference>
<sequence>MIKNGVTIDDILKMECMKESRLVAGSGGENNIITQVNVMADPDVLNWVDEGELLLTTAYSFNADNMEEQMNLIKECSKKKLAGIGIKIYPYLNSLPDEVIQLANELKFPIIDLYYATALSDIITPIFREIFNRQAYILQKIESIHKQMTNAILMGASVEDMANVIFDHIKNPIFVKLDFPEKSIYKSSSEDLSIKSVLIKNAEGFNQSIMKITDNNIYESKEFIRGAHVSRVVMPITIKNNVYGHVFAWGINSSIQGIDISILESASTTIALEVLKNLSIREVENKYRAEFLDDLLSIEERRSEKALERASFFDIGIEDKSLIILISIKDEVYKKDDISRGNNQENITKIVHFIEKSFKDLSLKGIVAGKTESIIVLLSFKKDTEINYSLGEFVKFVNEMFEKRFSEFSFKMGIGRSYLGLEKSYKSYKDALEAIAAGEILGEGNIVYFENLGIYKILCQENLREEIEKFYKMNLEPLVEYDSKKSTELVKTLEAYFEHNGNLKKMSDALFTHYNTILYRLSRIKEITGVNFENAKDRLNLEIALKIKMLLKK</sequence>
<dbReference type="PATRIC" id="fig|1121307.3.peg.1740"/>
<evidence type="ECO:0000259" key="4">
    <source>
        <dbReference type="Pfam" id="PF17853"/>
    </source>
</evidence>
<dbReference type="InterPro" id="IPR042070">
    <property type="entry name" value="PucR_C-HTH_sf"/>
</dbReference>
<protein>
    <submittedName>
        <fullName evidence="5">Purine catabolism regulatory protein PucR</fullName>
    </submittedName>
</protein>
<dbReference type="InterPro" id="IPR029016">
    <property type="entry name" value="GAF-like_dom_sf"/>
</dbReference>
<dbReference type="Gene3D" id="1.10.10.2840">
    <property type="entry name" value="PucR C-terminal helix-turn-helix domain"/>
    <property type="match status" value="1"/>
</dbReference>
<evidence type="ECO:0000256" key="1">
    <source>
        <dbReference type="ARBA" id="ARBA00006754"/>
    </source>
</evidence>
<keyword evidence="6" id="KW-1185">Reference proteome</keyword>
<evidence type="ECO:0000259" key="2">
    <source>
        <dbReference type="Pfam" id="PF07905"/>
    </source>
</evidence>
<dbReference type="Gene3D" id="3.30.450.40">
    <property type="match status" value="1"/>
</dbReference>
<reference evidence="5 6" key="1">
    <citation type="submission" date="2015-06" db="EMBL/GenBank/DDBJ databases">
        <title>Draft genome sequence of the purine-degrading Clostridium cylindrosporum HC-1 (DSM 605).</title>
        <authorList>
            <person name="Poehlein A."/>
            <person name="Schiel-Bengelsdorf B."/>
            <person name="Bengelsdorf F."/>
            <person name="Daniel R."/>
            <person name="Duerre P."/>
        </authorList>
    </citation>
    <scope>NUCLEOTIDE SEQUENCE [LARGE SCALE GENOMIC DNA]</scope>
    <source>
        <strain evidence="5 6">DSM 605</strain>
    </source>
</reference>
<accession>A0A0J8D7U6</accession>
<dbReference type="Pfam" id="PF13556">
    <property type="entry name" value="HTH_30"/>
    <property type="match status" value="1"/>
</dbReference>
<comment type="similarity">
    <text evidence="1">Belongs to the CdaR family.</text>
</comment>
<feature type="domain" description="CdaR GGDEF-like" evidence="4">
    <location>
        <begin position="302"/>
        <end position="436"/>
    </location>
</feature>
<dbReference type="Proteomes" id="UP000036756">
    <property type="component" value="Unassembled WGS sequence"/>
</dbReference>
<gene>
    <name evidence="5" type="primary">pucR</name>
    <name evidence="5" type="ORF">CLCY_4c00880</name>
</gene>
<dbReference type="InterPro" id="IPR051448">
    <property type="entry name" value="CdaR-like_regulators"/>
</dbReference>
<dbReference type="InterPro" id="IPR012914">
    <property type="entry name" value="PucR_dom"/>
</dbReference>
<feature type="domain" description="Purine catabolism PurC-like" evidence="2">
    <location>
        <begin position="10"/>
        <end position="130"/>
    </location>
</feature>
<dbReference type="InterPro" id="IPR025736">
    <property type="entry name" value="PucR_C-HTH_dom"/>
</dbReference>
<dbReference type="PANTHER" id="PTHR33744:SF1">
    <property type="entry name" value="DNA-BINDING TRANSCRIPTIONAL ACTIVATOR ADER"/>
    <property type="match status" value="1"/>
</dbReference>
<dbReference type="Pfam" id="PF17853">
    <property type="entry name" value="GGDEF_2"/>
    <property type="match status" value="1"/>
</dbReference>
<dbReference type="Pfam" id="PF07905">
    <property type="entry name" value="PucR"/>
    <property type="match status" value="1"/>
</dbReference>
<organism evidence="5 6">
    <name type="scientific">Clostridium cylindrosporum DSM 605</name>
    <dbReference type="NCBI Taxonomy" id="1121307"/>
    <lineage>
        <taxon>Bacteria</taxon>
        <taxon>Bacillati</taxon>
        <taxon>Bacillota</taxon>
        <taxon>Clostridia</taxon>
        <taxon>Eubacteriales</taxon>
        <taxon>Clostridiaceae</taxon>
        <taxon>Clostridium</taxon>
    </lineage>
</organism>
<name>A0A0J8D7U6_CLOCY</name>
<dbReference type="InterPro" id="IPR041522">
    <property type="entry name" value="CdaR_GGDEF"/>
</dbReference>
<dbReference type="RefSeq" id="WP_048570216.1">
    <property type="nucleotide sequence ID" value="NZ_LFVU01000024.1"/>
</dbReference>
<dbReference type="EMBL" id="LFVU01000024">
    <property type="protein sequence ID" value="KMT22115.1"/>
    <property type="molecule type" value="Genomic_DNA"/>
</dbReference>
<proteinExistence type="inferred from homology"/>
<feature type="domain" description="PucR C-terminal helix-turn-helix" evidence="3">
    <location>
        <begin position="489"/>
        <end position="547"/>
    </location>
</feature>
<evidence type="ECO:0000313" key="5">
    <source>
        <dbReference type="EMBL" id="KMT22115.1"/>
    </source>
</evidence>
<dbReference type="AlphaFoldDB" id="A0A0J8D7U6"/>
<evidence type="ECO:0000313" key="6">
    <source>
        <dbReference type="Proteomes" id="UP000036756"/>
    </source>
</evidence>
<dbReference type="STRING" id="1121307.CLCY_4c00880"/>
<evidence type="ECO:0000259" key="3">
    <source>
        <dbReference type="Pfam" id="PF13556"/>
    </source>
</evidence>